<keyword evidence="1" id="KW-0732">Signal</keyword>
<feature type="signal peptide" evidence="1">
    <location>
        <begin position="1"/>
        <end position="18"/>
    </location>
</feature>
<evidence type="ECO:0000256" key="1">
    <source>
        <dbReference type="SAM" id="SignalP"/>
    </source>
</evidence>
<feature type="chain" id="PRO_5047271358" evidence="1">
    <location>
        <begin position="19"/>
        <end position="161"/>
    </location>
</feature>
<dbReference type="RefSeq" id="WP_115361169.1">
    <property type="nucleotide sequence ID" value="NZ_QDKL01000002.1"/>
</dbReference>
<comment type="caution">
    <text evidence="2">The sequence shown here is derived from an EMBL/GenBank/DDBJ whole genome shotgun (WGS) entry which is preliminary data.</text>
</comment>
<evidence type="ECO:0000313" key="3">
    <source>
        <dbReference type="Proteomes" id="UP000443582"/>
    </source>
</evidence>
<reference evidence="3" key="1">
    <citation type="journal article" date="2019" name="Int. J. Syst. Evol. Microbiol.">
        <title>Halobacteriovorax valvorus sp. nov., a novel prokaryotic predator isolated from coastal seawater of China.</title>
        <authorList>
            <person name="Chen M.-X."/>
        </authorList>
    </citation>
    <scope>NUCLEOTIDE SEQUENCE [LARGE SCALE GENOMIC DNA]</scope>
    <source>
        <strain evidence="3">BL9</strain>
    </source>
</reference>
<dbReference type="EMBL" id="QDKL01000002">
    <property type="protein sequence ID" value="RZF21612.1"/>
    <property type="molecule type" value="Genomic_DNA"/>
</dbReference>
<organism evidence="2 3">
    <name type="scientific">Halobacteriovorax vibrionivorans</name>
    <dbReference type="NCBI Taxonomy" id="2152716"/>
    <lineage>
        <taxon>Bacteria</taxon>
        <taxon>Pseudomonadati</taxon>
        <taxon>Bdellovibrionota</taxon>
        <taxon>Bacteriovoracia</taxon>
        <taxon>Bacteriovoracales</taxon>
        <taxon>Halobacteriovoraceae</taxon>
        <taxon>Halobacteriovorax</taxon>
    </lineage>
</organism>
<dbReference type="Proteomes" id="UP000443582">
    <property type="component" value="Unassembled WGS sequence"/>
</dbReference>
<proteinExistence type="predicted"/>
<protein>
    <submittedName>
        <fullName evidence="2">Uncharacterized protein</fullName>
    </submittedName>
</protein>
<evidence type="ECO:0000313" key="2">
    <source>
        <dbReference type="EMBL" id="RZF21612.1"/>
    </source>
</evidence>
<accession>A0ABY0IG49</accession>
<gene>
    <name evidence="2" type="ORF">DAY19_07955</name>
</gene>
<keyword evidence="3" id="KW-1185">Reference proteome</keyword>
<name>A0ABY0IG49_9BACT</name>
<sequence>MKILITFAMLVAASQIYAQIHCKDLKSVKLRRFDFKTKPYQASDVYAEVAGGRIEYTYRYQDRRGMGPGQLWANERISGTNIFYDKDRGRCNAAPGFRFLCKFDPIIAYDTAKVTYNEKSRELKIVEKRFSTSRLSEWELEEAFYDSPADGIIIFKNCREY</sequence>